<keyword evidence="1" id="KW-0812">Transmembrane</keyword>
<keyword evidence="1" id="KW-0472">Membrane</keyword>
<dbReference type="EMBL" id="NUMG01000027">
    <property type="protein sequence ID" value="PGT99493.1"/>
    <property type="molecule type" value="Genomic_DNA"/>
</dbReference>
<gene>
    <name evidence="2" type="ORF">COD19_19440</name>
</gene>
<feature type="transmembrane region" description="Helical" evidence="1">
    <location>
        <begin position="38"/>
        <end position="57"/>
    </location>
</feature>
<organism evidence="2 3">
    <name type="scientific">Bacillus cereus</name>
    <dbReference type="NCBI Taxonomy" id="1396"/>
    <lineage>
        <taxon>Bacteria</taxon>
        <taxon>Bacillati</taxon>
        <taxon>Bacillota</taxon>
        <taxon>Bacilli</taxon>
        <taxon>Bacillales</taxon>
        <taxon>Bacillaceae</taxon>
        <taxon>Bacillus</taxon>
        <taxon>Bacillus cereus group</taxon>
    </lineage>
</organism>
<evidence type="ECO:0000256" key="1">
    <source>
        <dbReference type="SAM" id="Phobius"/>
    </source>
</evidence>
<feature type="transmembrane region" description="Helical" evidence="1">
    <location>
        <begin position="69"/>
        <end position="90"/>
    </location>
</feature>
<name>A0A2C1LMK2_BACCE</name>
<dbReference type="Proteomes" id="UP000225766">
    <property type="component" value="Unassembled WGS sequence"/>
</dbReference>
<evidence type="ECO:0000313" key="3">
    <source>
        <dbReference type="Proteomes" id="UP000225766"/>
    </source>
</evidence>
<reference evidence="2 3" key="1">
    <citation type="submission" date="2017-09" db="EMBL/GenBank/DDBJ databases">
        <title>Large-scale bioinformatics analysis of Bacillus genomes uncovers conserved roles of natural products in bacterial physiology.</title>
        <authorList>
            <consortium name="Agbiome Team Llc"/>
            <person name="Bleich R.M."/>
            <person name="Grubbs K.J."/>
            <person name="Santa Maria K.C."/>
            <person name="Allen S.E."/>
            <person name="Farag S."/>
            <person name="Shank E.A."/>
            <person name="Bowers A."/>
        </authorList>
    </citation>
    <scope>NUCLEOTIDE SEQUENCE [LARGE SCALE GENOMIC DNA]</scope>
    <source>
        <strain evidence="2 3">AFS040105</strain>
    </source>
</reference>
<accession>A0A2C1LMK2</accession>
<keyword evidence="1" id="KW-1133">Transmembrane helix</keyword>
<evidence type="ECO:0000313" key="2">
    <source>
        <dbReference type="EMBL" id="PGT99493.1"/>
    </source>
</evidence>
<dbReference type="AlphaFoldDB" id="A0A2C1LMK2"/>
<comment type="caution">
    <text evidence="2">The sequence shown here is derived from an EMBL/GenBank/DDBJ whole genome shotgun (WGS) entry which is preliminary data.</text>
</comment>
<protein>
    <submittedName>
        <fullName evidence="2">Uncharacterized protein</fullName>
    </submittedName>
</protein>
<proteinExistence type="predicted"/>
<sequence length="95" mass="10727">MMVTVLLVITYVIASGYILSFTKEEGKDERGKQILTNGYTIAYTIVVLGVLVSYIVGRFSLFSFGYKESMDLALIFIWISGIFNAGYIFYVNKKL</sequence>